<protein>
    <submittedName>
        <fullName evidence="1">Uncharacterized protein</fullName>
    </submittedName>
</protein>
<organism evidence="1 2">
    <name type="scientific">Owenia fusiformis</name>
    <name type="common">Polychaete worm</name>
    <dbReference type="NCBI Taxonomy" id="6347"/>
    <lineage>
        <taxon>Eukaryota</taxon>
        <taxon>Metazoa</taxon>
        <taxon>Spiralia</taxon>
        <taxon>Lophotrochozoa</taxon>
        <taxon>Annelida</taxon>
        <taxon>Polychaeta</taxon>
        <taxon>Sedentaria</taxon>
        <taxon>Canalipalpata</taxon>
        <taxon>Sabellida</taxon>
        <taxon>Oweniida</taxon>
        <taxon>Oweniidae</taxon>
        <taxon>Owenia</taxon>
    </lineage>
</organism>
<name>A0A8S4Q7G2_OWEFU</name>
<reference evidence="1" key="1">
    <citation type="submission" date="2022-03" db="EMBL/GenBank/DDBJ databases">
        <authorList>
            <person name="Martin C."/>
        </authorList>
    </citation>
    <scope>NUCLEOTIDE SEQUENCE</scope>
</reference>
<evidence type="ECO:0000313" key="2">
    <source>
        <dbReference type="Proteomes" id="UP000749559"/>
    </source>
</evidence>
<dbReference type="EMBL" id="CAIIXF020000011">
    <property type="protein sequence ID" value="CAH1799770.1"/>
    <property type="molecule type" value="Genomic_DNA"/>
</dbReference>
<keyword evidence="2" id="KW-1185">Reference proteome</keyword>
<accession>A0A8S4Q7G2</accession>
<dbReference type="Proteomes" id="UP000749559">
    <property type="component" value="Unassembled WGS sequence"/>
</dbReference>
<evidence type="ECO:0000313" key="1">
    <source>
        <dbReference type="EMBL" id="CAH1799770.1"/>
    </source>
</evidence>
<gene>
    <name evidence="1" type="ORF">OFUS_LOCUS23743</name>
</gene>
<comment type="caution">
    <text evidence="1">The sequence shown here is derived from an EMBL/GenBank/DDBJ whole genome shotgun (WGS) entry which is preliminary data.</text>
</comment>
<dbReference type="AlphaFoldDB" id="A0A8S4Q7G2"/>
<proteinExistence type="predicted"/>
<sequence length="130" mass="14702">MANHVVRPLPYIQIYTSTTKNIIQGQFLFRNEEKSMKVKRVYESNKKLKKHMQNSHGECWTCLQCGWTRPTYFPNKIGDHLKTHSLAPALPNIPSLLDLDLGSGMLNLMGSTSKDLDRIAPSILDSSTLS</sequence>